<dbReference type="Pfam" id="PF21701">
    <property type="entry name" value="GLOD4_C"/>
    <property type="match status" value="1"/>
</dbReference>
<organism evidence="2 3">
    <name type="scientific">Syphacia muris</name>
    <dbReference type="NCBI Taxonomy" id="451379"/>
    <lineage>
        <taxon>Eukaryota</taxon>
        <taxon>Metazoa</taxon>
        <taxon>Ecdysozoa</taxon>
        <taxon>Nematoda</taxon>
        <taxon>Chromadorea</taxon>
        <taxon>Rhabditida</taxon>
        <taxon>Spirurina</taxon>
        <taxon>Oxyuridomorpha</taxon>
        <taxon>Oxyuroidea</taxon>
        <taxon>Oxyuridae</taxon>
        <taxon>Syphacia</taxon>
    </lineage>
</organism>
<evidence type="ECO:0000313" key="2">
    <source>
        <dbReference type="Proteomes" id="UP000046393"/>
    </source>
</evidence>
<evidence type="ECO:0000313" key="3">
    <source>
        <dbReference type="WBParaSite" id="SMUV_0000449001-mRNA-1"/>
    </source>
</evidence>
<dbReference type="InterPro" id="IPR037523">
    <property type="entry name" value="VOC_core"/>
</dbReference>
<dbReference type="AlphaFoldDB" id="A0A0N5AJ65"/>
<dbReference type="Pfam" id="PF00903">
    <property type="entry name" value="Glyoxalase"/>
    <property type="match status" value="1"/>
</dbReference>
<accession>A0A0N5AJ65</accession>
<feature type="domain" description="VOC" evidence="1">
    <location>
        <begin position="3"/>
        <end position="130"/>
    </location>
</feature>
<dbReference type="InterPro" id="IPR004360">
    <property type="entry name" value="Glyas_Fos-R_dOase_dom"/>
</dbReference>
<dbReference type="Proteomes" id="UP000046393">
    <property type="component" value="Unplaced"/>
</dbReference>
<dbReference type="InterPro" id="IPR043193">
    <property type="entry name" value="GLOD4"/>
</dbReference>
<keyword evidence="2" id="KW-1185">Reference proteome</keyword>
<dbReference type="Gene3D" id="3.10.180.10">
    <property type="entry name" value="2,3-Dihydroxybiphenyl 1,2-Dioxygenase, domain 1"/>
    <property type="match status" value="2"/>
</dbReference>
<dbReference type="PANTHER" id="PTHR46466:SF1">
    <property type="entry name" value="GLYOXALASE DOMAIN-CONTAINING PROTEIN 4"/>
    <property type="match status" value="1"/>
</dbReference>
<name>A0A0N5AJ65_9BILA</name>
<sequence length="282" mass="32407">MHRLIHYTLKVSDRQASRDFFVDSLGMRVLRHEEYDAGCKVECNGPFKNRWSKTLVGYGSEDAHFVLELVYNYDVDKYDKGNDLVGIFIRSTEVYIRCTEKLLGDITAFEDILYLRVLDPDGHAFYIKKGTPKPEPMFKIGLNTGNLEETVDYWTNVLGMRKLLDMENRCVVGYSEEQCCIEWHQISESLNRSNGYGRVAFSIPTPELKLLEEQINKQGLKILFPLQQLGSGDIKESVLILADPNDHEICFVGESEFLKLSEEDTEADDKMAFAIVKEHEKN</sequence>
<evidence type="ECO:0000259" key="1">
    <source>
        <dbReference type="PROSITE" id="PS51819"/>
    </source>
</evidence>
<proteinExistence type="predicted"/>
<dbReference type="WBParaSite" id="SMUV_0000449001-mRNA-1">
    <property type="protein sequence ID" value="SMUV_0000449001-mRNA-1"/>
    <property type="gene ID" value="SMUV_0000449001"/>
</dbReference>
<protein>
    <submittedName>
        <fullName evidence="3">Glyoxalase domain-containing protein 4</fullName>
    </submittedName>
</protein>
<feature type="domain" description="VOC" evidence="1">
    <location>
        <begin position="136"/>
        <end position="254"/>
    </location>
</feature>
<dbReference type="InterPro" id="IPR029068">
    <property type="entry name" value="Glyas_Bleomycin-R_OHBP_Dase"/>
</dbReference>
<dbReference type="STRING" id="451379.A0A0N5AJ65"/>
<dbReference type="PROSITE" id="PS51819">
    <property type="entry name" value="VOC"/>
    <property type="match status" value="2"/>
</dbReference>
<reference evidence="3" key="1">
    <citation type="submission" date="2017-02" db="UniProtKB">
        <authorList>
            <consortium name="WormBaseParasite"/>
        </authorList>
    </citation>
    <scope>IDENTIFICATION</scope>
</reference>
<dbReference type="PANTHER" id="PTHR46466">
    <property type="entry name" value="GLYOXALASE DOMAIN-CONTAINING PROTEIN 4"/>
    <property type="match status" value="1"/>
</dbReference>
<dbReference type="SUPFAM" id="SSF54593">
    <property type="entry name" value="Glyoxalase/Bleomycin resistance protein/Dihydroxybiphenyl dioxygenase"/>
    <property type="match status" value="2"/>
</dbReference>